<evidence type="ECO:0000313" key="2">
    <source>
        <dbReference type="EMBL" id="KNB49185.1"/>
    </source>
</evidence>
<accession>A0A0K9X6Y5</accession>
<name>A0A0K9X6Y5_9ACTN</name>
<gene>
    <name evidence="2" type="ORF">AC230_28115</name>
</gene>
<organism evidence="2 3">
    <name type="scientific">Streptomyces caatingaensis</name>
    <dbReference type="NCBI Taxonomy" id="1678637"/>
    <lineage>
        <taxon>Bacteria</taxon>
        <taxon>Bacillati</taxon>
        <taxon>Actinomycetota</taxon>
        <taxon>Actinomycetes</taxon>
        <taxon>Kitasatosporales</taxon>
        <taxon>Streptomycetaceae</taxon>
        <taxon>Streptomyces</taxon>
    </lineage>
</organism>
<keyword evidence="3" id="KW-1185">Reference proteome</keyword>
<feature type="region of interest" description="Disordered" evidence="1">
    <location>
        <begin position="22"/>
        <end position="42"/>
    </location>
</feature>
<protein>
    <submittedName>
        <fullName evidence="2">Uncharacterized protein</fullName>
    </submittedName>
</protein>
<proteinExistence type="predicted"/>
<dbReference type="PATRIC" id="fig|1678637.3.peg.6010"/>
<sequence length="244" mass="26496">MGKLGKYIDDAVARSALETAAQHADKAGRPTPFVWTGADWTTPGGERRDLPLIRRGMGEWLRDLGAGLHAAHAEAVDARARWKYLMDQMRELRIQANAATDPGAKEYLNEAADELARDASYIHIPAAPIDPDVVPVIGSVASEILSAPNSRATQLLSLASQFESFRAPMRDPGEWVKRLAAAPRSVHVRTTAVWDAFCVAEPVLARSLGATAGKRALFAAMDRRFGARRKLAGYEGWRGVALGE</sequence>
<dbReference type="EMBL" id="LFXA01000018">
    <property type="protein sequence ID" value="KNB49185.1"/>
    <property type="molecule type" value="Genomic_DNA"/>
</dbReference>
<evidence type="ECO:0000313" key="3">
    <source>
        <dbReference type="Proteomes" id="UP000037288"/>
    </source>
</evidence>
<reference evidence="3" key="1">
    <citation type="submission" date="2015-07" db="EMBL/GenBank/DDBJ databases">
        <title>Draft genome sequence of Streptomyces sp. CMAA 1322, a bacterium isolated from Caatinga biome, from dry forest semiarid of Brazil.</title>
        <authorList>
            <person name="Santos S.N."/>
            <person name="Gacesa R."/>
            <person name="Taketani R.G."/>
            <person name="Long P.F."/>
            <person name="Melo I.S."/>
        </authorList>
    </citation>
    <scope>NUCLEOTIDE SEQUENCE [LARGE SCALE GENOMIC DNA]</scope>
    <source>
        <strain evidence="3">CMAA 1322</strain>
    </source>
</reference>
<evidence type="ECO:0000256" key="1">
    <source>
        <dbReference type="SAM" id="MobiDB-lite"/>
    </source>
</evidence>
<dbReference type="AlphaFoldDB" id="A0A0K9X6Y5"/>
<comment type="caution">
    <text evidence="2">The sequence shown here is derived from an EMBL/GenBank/DDBJ whole genome shotgun (WGS) entry which is preliminary data.</text>
</comment>
<dbReference type="Proteomes" id="UP000037288">
    <property type="component" value="Unassembled WGS sequence"/>
</dbReference>